<sequence length="277" mass="29677">MGEVVRATAKVWPSRGAIFVVDDGSHDRTAAIAEEAGAVVLRHARNRGKGAALRTGMQHALDAGFDVAVTLDADGQHPPAEAVRLLDATPDPEALVLGLRDLRRAGAPRANQISNGISDFFLSLFAGRPLHDTQCGLRRYPLRRTLALDVRDDGYAFEAEVILRAIAGQVPIVEVPIEVLYPPENERVTHFDSVRDPARIIVRVLATLALTRGLRRVPAGVEAPLGSTARSSTGAHVEADDERSRERERDADAVEAQAPQASPSPQSSQSPLSPPAP</sequence>
<evidence type="ECO:0000313" key="4">
    <source>
        <dbReference type="Proteomes" id="UP000019678"/>
    </source>
</evidence>
<feature type="compositionally biased region" description="Basic and acidic residues" evidence="1">
    <location>
        <begin position="242"/>
        <end position="252"/>
    </location>
</feature>
<feature type="domain" description="Glycosyltransferase 2-like" evidence="2">
    <location>
        <begin position="17"/>
        <end position="114"/>
    </location>
</feature>
<name>A0A017T101_9BACT</name>
<dbReference type="Gene3D" id="3.90.550.10">
    <property type="entry name" value="Spore Coat Polysaccharide Biosynthesis Protein SpsA, Chain A"/>
    <property type="match status" value="1"/>
</dbReference>
<gene>
    <name evidence="3" type="ORF">CAP_6727</name>
</gene>
<dbReference type="EMBL" id="ASRX01000059">
    <property type="protein sequence ID" value="EYF02520.1"/>
    <property type="molecule type" value="Genomic_DNA"/>
</dbReference>
<dbReference type="PANTHER" id="PTHR10859:SF114">
    <property type="entry name" value="DOLICHOL-PHOSPHATE MANNOSYLTRANSFERASE"/>
    <property type="match status" value="1"/>
</dbReference>
<evidence type="ECO:0000259" key="2">
    <source>
        <dbReference type="Pfam" id="PF00535"/>
    </source>
</evidence>
<proteinExistence type="predicted"/>
<keyword evidence="3" id="KW-0808">Transferase</keyword>
<dbReference type="GO" id="GO:0016740">
    <property type="term" value="F:transferase activity"/>
    <property type="evidence" value="ECO:0007669"/>
    <property type="project" value="UniProtKB-KW"/>
</dbReference>
<dbReference type="eggNOG" id="COG1216">
    <property type="taxonomic scope" value="Bacteria"/>
</dbReference>
<reference evidence="3 4" key="1">
    <citation type="submission" date="2013-05" db="EMBL/GenBank/DDBJ databases">
        <title>Genome assembly of Chondromyces apiculatus DSM 436.</title>
        <authorList>
            <person name="Sharma G."/>
            <person name="Khatri I."/>
            <person name="Kaur C."/>
            <person name="Mayilraj S."/>
            <person name="Subramanian S."/>
        </authorList>
    </citation>
    <scope>NUCLEOTIDE SEQUENCE [LARGE SCALE GENOMIC DNA]</scope>
    <source>
        <strain evidence="3 4">DSM 436</strain>
    </source>
</reference>
<dbReference type="AlphaFoldDB" id="A0A017T101"/>
<dbReference type="GO" id="GO:0006487">
    <property type="term" value="P:protein N-linked glycosylation"/>
    <property type="evidence" value="ECO:0007669"/>
    <property type="project" value="TreeGrafter"/>
</dbReference>
<feature type="compositionally biased region" description="Low complexity" evidence="1">
    <location>
        <begin position="254"/>
        <end position="271"/>
    </location>
</feature>
<evidence type="ECO:0000313" key="3">
    <source>
        <dbReference type="EMBL" id="EYF02520.1"/>
    </source>
</evidence>
<evidence type="ECO:0000256" key="1">
    <source>
        <dbReference type="SAM" id="MobiDB-lite"/>
    </source>
</evidence>
<organism evidence="3 4">
    <name type="scientific">Chondromyces apiculatus DSM 436</name>
    <dbReference type="NCBI Taxonomy" id="1192034"/>
    <lineage>
        <taxon>Bacteria</taxon>
        <taxon>Pseudomonadati</taxon>
        <taxon>Myxococcota</taxon>
        <taxon>Polyangia</taxon>
        <taxon>Polyangiales</taxon>
        <taxon>Polyangiaceae</taxon>
        <taxon>Chondromyces</taxon>
    </lineage>
</organism>
<dbReference type="SUPFAM" id="SSF53448">
    <property type="entry name" value="Nucleotide-diphospho-sugar transferases"/>
    <property type="match status" value="1"/>
</dbReference>
<dbReference type="InterPro" id="IPR029044">
    <property type="entry name" value="Nucleotide-diphossugar_trans"/>
</dbReference>
<dbReference type="CDD" id="cd04179">
    <property type="entry name" value="DPM_DPG-synthase_like"/>
    <property type="match status" value="1"/>
</dbReference>
<dbReference type="InterPro" id="IPR001173">
    <property type="entry name" value="Glyco_trans_2-like"/>
</dbReference>
<dbReference type="Pfam" id="PF00535">
    <property type="entry name" value="Glycos_transf_2"/>
    <property type="match status" value="1"/>
</dbReference>
<protein>
    <submittedName>
        <fullName evidence="3">Glycosyl transferase, family 2</fullName>
    </submittedName>
</protein>
<comment type="caution">
    <text evidence="3">The sequence shown here is derived from an EMBL/GenBank/DDBJ whole genome shotgun (WGS) entry which is preliminary data.</text>
</comment>
<dbReference type="Proteomes" id="UP000019678">
    <property type="component" value="Unassembled WGS sequence"/>
</dbReference>
<feature type="region of interest" description="Disordered" evidence="1">
    <location>
        <begin position="224"/>
        <end position="277"/>
    </location>
</feature>
<accession>A0A017T101</accession>
<keyword evidence="4" id="KW-1185">Reference proteome</keyword>
<dbReference type="PANTHER" id="PTHR10859">
    <property type="entry name" value="GLYCOSYL TRANSFERASE"/>
    <property type="match status" value="1"/>
</dbReference>
<dbReference type="STRING" id="1192034.CAP_6727"/>